<name>A0A2S7U2I8_9BACT</name>
<dbReference type="PANTHER" id="PTHR32305">
    <property type="match status" value="1"/>
</dbReference>
<feature type="compositionally biased region" description="Polar residues" evidence="1">
    <location>
        <begin position="770"/>
        <end position="787"/>
    </location>
</feature>
<evidence type="ECO:0000313" key="3">
    <source>
        <dbReference type="Proteomes" id="UP000239907"/>
    </source>
</evidence>
<dbReference type="InterPro" id="IPR006530">
    <property type="entry name" value="YD"/>
</dbReference>
<protein>
    <submittedName>
        <fullName evidence="2">Uncharacterized protein</fullName>
    </submittedName>
</protein>
<proteinExistence type="predicted"/>
<gene>
    <name evidence="2" type="ORF">BSZ32_09715</name>
</gene>
<evidence type="ECO:0000313" key="2">
    <source>
        <dbReference type="EMBL" id="PQJ28747.1"/>
    </source>
</evidence>
<dbReference type="InterPro" id="IPR050708">
    <property type="entry name" value="T6SS_VgrG/RHS"/>
</dbReference>
<dbReference type="EMBL" id="MQWA01000001">
    <property type="protein sequence ID" value="PQJ28747.1"/>
    <property type="molecule type" value="Genomic_DNA"/>
</dbReference>
<sequence length="1369" mass="147420">MNGEKIDIVEFEKGDCSSCSIGGSCGGSTVQGSFLLDLPTPYSNGGMTKGTLYFFTPDFTFPGRAGLTAIMPPGFTVTRDTNELITQIDTGAGVMDIQDGTAPDSIEISYKDAAGVEFRHTVVSKITTGGGLPGFRMDTTFDGSTTRHEQYETSPGTTVLEKGRVIAGAFIPLSLETLAKDTSTPGIQIKRTTIKERCSSSDPWQTVSDTETTWENQLSGWVKTKEIIDPGAAALTSTWTYYQPGEITGPGGSVEGLTNLKHHVRHDGYESLHTYALHYESITTPYAGNMTGKTTTTSHDPGSNTTTVTTTIGGVVTSKTVTAKFVTETESHKTRDVYTAEGEMLRTKAHYIIQGSDFVLKPFRVEHPNGTLTTYSYNRDTTGGYTTVTDNGATTDNIIVSKGTRTTTSVNSRGTTIFSKTQSIGYGAADSEVYGSMAVTSVDNVGRPLTTLYHPETVTLTGEVAAATNPAWTTTQEYNCCGVSKQTDQYGIITYYAYDELQRRIKTNRLGVTTETVRNGLITETHRYAETVGASLSSTLAGTTATLVSRSVRNLSGTLSESWSPDSTSTTAGTLIKSSSTATTYQPSAGLSRRTVTTTADGFTQTTDSFLDGRTATTSGDLSPAMQYAYSVNATGPVTTQSYLDGVNLRQTTTSQSDWTGRQLSTTYMDGAVAIVEYNALGQMDKSTDLDDIITTYTYNTEGERTTTSQPIAGGQTMVTLTERSFATATESGIGTAYKTTTTVNGKLVSTSFRSADGMSSKTVTLAGTTYSSSSTPANGDWTLTSTHPRRPESVQTYTSGRLAKTETFDNSATPVSIASTSYGYDTLGRTSSTTDSRTGVTTTAYLTTTADVPTNVTDPGSRTTAYTYDTRGRTITIDAPDTTDKDGNTIDNITHTSYYSNGQVAGTWGDQTYARFNVYDSQNRFIELRTYQDLAHGTEPTASTTGFASTKWNYNPTRGWLDNKRYDDNKGTDYTYTSAGRLETREWSRLNTSNVKLKTTYSYDQGQMVSTTYNDGLTQGVVYTYDNFGRPTVVTQGTGATANQHAYIYDAATLVLDKEIISYGNGLSRTLDRSQDGLLRPAGFQLMNGTTEEHATSYGYDAVGRLAGLHTAATYSATPDFSYAYLANSGSLLETVTGPAHTVTNTYETNRNVLTNKENKAGVNIRSNFAYTVNDLGQRDDVSRSGTAFTSANTETWNYNAVGETVSADHSTNNAFDRSYLFDGIGNRKKSADSLTLPATDNYTSNALNQYPAVGAVARSFDDDGNLTNDGTKQFEWDAENRLIAVKQGAVTVAEYDYDYQSRRITKDVAGVVTNFVYDGWNPIAEFTGTTLSKSYVWGMDLSGSMQGAGGVGGLLAVAEGSAIHYPV</sequence>
<dbReference type="PANTHER" id="PTHR32305:SF15">
    <property type="entry name" value="PROTEIN RHSA-RELATED"/>
    <property type="match status" value="1"/>
</dbReference>
<organism evidence="2 3">
    <name type="scientific">Rubritalea profundi</name>
    <dbReference type="NCBI Taxonomy" id="1658618"/>
    <lineage>
        <taxon>Bacteria</taxon>
        <taxon>Pseudomonadati</taxon>
        <taxon>Verrucomicrobiota</taxon>
        <taxon>Verrucomicrobiia</taxon>
        <taxon>Verrucomicrobiales</taxon>
        <taxon>Rubritaleaceae</taxon>
        <taxon>Rubritalea</taxon>
    </lineage>
</organism>
<dbReference type="NCBIfam" id="TIGR01643">
    <property type="entry name" value="YD_repeat_2x"/>
    <property type="match status" value="1"/>
</dbReference>
<feature type="region of interest" description="Disordered" evidence="1">
    <location>
        <begin position="770"/>
        <end position="799"/>
    </location>
</feature>
<keyword evidence="3" id="KW-1185">Reference proteome</keyword>
<reference evidence="2 3" key="1">
    <citation type="submission" date="2016-12" db="EMBL/GenBank/DDBJ databases">
        <title>Study of bacterial adaptation to deep sea.</title>
        <authorList>
            <person name="Song J."/>
            <person name="Yoshizawa S."/>
            <person name="Kogure K."/>
        </authorList>
    </citation>
    <scope>NUCLEOTIDE SEQUENCE [LARGE SCALE GENOMIC DNA]</scope>
    <source>
        <strain evidence="2 3">SAORIC-165</strain>
    </source>
</reference>
<evidence type="ECO:0000256" key="1">
    <source>
        <dbReference type="SAM" id="MobiDB-lite"/>
    </source>
</evidence>
<dbReference type="Gene3D" id="2.180.10.10">
    <property type="entry name" value="RHS repeat-associated core"/>
    <property type="match status" value="1"/>
</dbReference>
<accession>A0A2S7U2I8</accession>
<dbReference type="Proteomes" id="UP000239907">
    <property type="component" value="Unassembled WGS sequence"/>
</dbReference>
<comment type="caution">
    <text evidence="2">The sequence shown here is derived from an EMBL/GenBank/DDBJ whole genome shotgun (WGS) entry which is preliminary data.</text>
</comment>